<dbReference type="Gene3D" id="1.10.287.810">
    <property type="entry name" value="Mitochondrial import inner membrane translocase subunit tim13 like domains"/>
    <property type="match status" value="1"/>
</dbReference>
<name>A0A0D2X2J4_CAPO3</name>
<evidence type="ECO:0000256" key="5">
    <source>
        <dbReference type="ARBA" id="ARBA00022927"/>
    </source>
</evidence>
<dbReference type="SUPFAM" id="SSF144122">
    <property type="entry name" value="Tim10-like"/>
    <property type="match status" value="1"/>
</dbReference>
<keyword evidence="8" id="KW-1015">Disulfide bond</keyword>
<evidence type="ECO:0000313" key="10">
    <source>
        <dbReference type="EMBL" id="KJE92664.1"/>
    </source>
</evidence>
<dbReference type="InterPro" id="IPR035427">
    <property type="entry name" value="Tim10-like_dom_sf"/>
</dbReference>
<sequence length="170" mass="18763">MDFSGLSPSDQAYMAQVLERKQARLTAIGRAAKKVLMHCQESECFITTQIHDSRKLGSPHGAPPIERCAVASCAASNDRDYRSSTLAQQFDSNGIGMQDFVRMYNHLSERCFSDCVNDFTSRTTTTKEQGCVGRCVQKFVQLSQRVGQRFSEQQALQAEQQAAAAAAGTR</sequence>
<dbReference type="EMBL" id="KE346364">
    <property type="protein sequence ID" value="KJE92664.1"/>
    <property type="molecule type" value="Genomic_DNA"/>
</dbReference>
<organism evidence="10 11">
    <name type="scientific">Capsaspora owczarzaki (strain ATCC 30864)</name>
    <dbReference type="NCBI Taxonomy" id="595528"/>
    <lineage>
        <taxon>Eukaryota</taxon>
        <taxon>Filasterea</taxon>
        <taxon>Capsaspora</taxon>
    </lineage>
</organism>
<accession>A0A0D2X2J4</accession>
<dbReference type="GO" id="GO:0015031">
    <property type="term" value="P:protein transport"/>
    <property type="evidence" value="ECO:0007669"/>
    <property type="project" value="UniProtKB-KW"/>
</dbReference>
<dbReference type="eggNOG" id="KOG3479">
    <property type="taxonomic scope" value="Eukaryota"/>
</dbReference>
<dbReference type="RefSeq" id="XP_004363309.1">
    <property type="nucleotide sequence ID" value="XM_004363252.1"/>
</dbReference>
<evidence type="ECO:0000256" key="4">
    <source>
        <dbReference type="ARBA" id="ARBA00022833"/>
    </source>
</evidence>
<dbReference type="InParanoid" id="A0A0D2X2J4"/>
<protein>
    <recommendedName>
        <fullName evidence="9">Tim10-like domain-containing protein</fullName>
    </recommendedName>
</protein>
<evidence type="ECO:0000256" key="8">
    <source>
        <dbReference type="ARBA" id="ARBA00023157"/>
    </source>
</evidence>
<evidence type="ECO:0000256" key="7">
    <source>
        <dbReference type="ARBA" id="ARBA00023128"/>
    </source>
</evidence>
<dbReference type="InterPro" id="IPR050673">
    <property type="entry name" value="Mito_inner_translocase_sub"/>
</dbReference>
<dbReference type="Pfam" id="PF02953">
    <property type="entry name" value="zf-Tim10_DDP"/>
    <property type="match status" value="1"/>
</dbReference>
<evidence type="ECO:0000256" key="2">
    <source>
        <dbReference type="ARBA" id="ARBA00022448"/>
    </source>
</evidence>
<evidence type="ECO:0000313" key="11">
    <source>
        <dbReference type="Proteomes" id="UP000008743"/>
    </source>
</evidence>
<keyword evidence="7" id="KW-0496">Mitochondrion</keyword>
<keyword evidence="6" id="KW-0811">Translocation</keyword>
<evidence type="ECO:0000256" key="6">
    <source>
        <dbReference type="ARBA" id="ARBA00023010"/>
    </source>
</evidence>
<dbReference type="GO" id="GO:0046872">
    <property type="term" value="F:metal ion binding"/>
    <property type="evidence" value="ECO:0007669"/>
    <property type="project" value="UniProtKB-KW"/>
</dbReference>
<evidence type="ECO:0000256" key="3">
    <source>
        <dbReference type="ARBA" id="ARBA00022723"/>
    </source>
</evidence>
<evidence type="ECO:0000259" key="9">
    <source>
        <dbReference type="Pfam" id="PF02953"/>
    </source>
</evidence>
<keyword evidence="4" id="KW-0862">Zinc</keyword>
<dbReference type="Proteomes" id="UP000008743">
    <property type="component" value="Unassembled WGS sequence"/>
</dbReference>
<dbReference type="InterPro" id="IPR004217">
    <property type="entry name" value="Tim10-like"/>
</dbReference>
<keyword evidence="5" id="KW-0653">Protein transport</keyword>
<comment type="subcellular location">
    <subcellularLocation>
        <location evidence="1">Mitochondrion</location>
    </subcellularLocation>
</comment>
<dbReference type="GO" id="GO:0005739">
    <property type="term" value="C:mitochondrion"/>
    <property type="evidence" value="ECO:0007669"/>
    <property type="project" value="UniProtKB-SubCell"/>
</dbReference>
<feature type="domain" description="Tim10-like" evidence="9">
    <location>
        <begin position="93"/>
        <end position="152"/>
    </location>
</feature>
<dbReference type="OrthoDB" id="1551503at2759"/>
<dbReference type="AlphaFoldDB" id="A0A0D2X2J4"/>
<evidence type="ECO:0000256" key="1">
    <source>
        <dbReference type="ARBA" id="ARBA00004173"/>
    </source>
</evidence>
<dbReference type="PANTHER" id="PTHR13172">
    <property type="entry name" value="MITOCHONDRIAL IMPORT INNER MEMBRANE TRANSLOCASE SUBUNIT TIM9B"/>
    <property type="match status" value="1"/>
</dbReference>
<keyword evidence="2" id="KW-0813">Transport</keyword>
<reference evidence="11" key="1">
    <citation type="submission" date="2011-02" db="EMBL/GenBank/DDBJ databases">
        <title>The Genome Sequence of Capsaspora owczarzaki ATCC 30864.</title>
        <authorList>
            <person name="Russ C."/>
            <person name="Cuomo C."/>
            <person name="Burger G."/>
            <person name="Gray M.W."/>
            <person name="Holland P.W.H."/>
            <person name="King N."/>
            <person name="Lang F.B.F."/>
            <person name="Roger A.J."/>
            <person name="Ruiz-Trillo I."/>
            <person name="Young S.K."/>
            <person name="Zeng Q."/>
            <person name="Gargeya S."/>
            <person name="Alvarado L."/>
            <person name="Berlin A."/>
            <person name="Chapman S.B."/>
            <person name="Chen Z."/>
            <person name="Freedman E."/>
            <person name="Gellesch M."/>
            <person name="Goldberg J."/>
            <person name="Griggs A."/>
            <person name="Gujja S."/>
            <person name="Heilman E."/>
            <person name="Heiman D."/>
            <person name="Howarth C."/>
            <person name="Mehta T."/>
            <person name="Neiman D."/>
            <person name="Pearson M."/>
            <person name="Roberts A."/>
            <person name="Saif S."/>
            <person name="Shea T."/>
            <person name="Shenoy N."/>
            <person name="Sisk P."/>
            <person name="Stolte C."/>
            <person name="Sykes S."/>
            <person name="White J."/>
            <person name="Yandava C."/>
            <person name="Haas B."/>
            <person name="Nusbaum C."/>
            <person name="Birren B."/>
        </authorList>
    </citation>
    <scope>NUCLEOTIDE SEQUENCE</scope>
    <source>
        <strain evidence="11">ATCC 30864</strain>
    </source>
</reference>
<dbReference type="PhylomeDB" id="A0A0D2X2J4"/>
<keyword evidence="3" id="KW-0479">Metal-binding</keyword>
<keyword evidence="11" id="KW-1185">Reference proteome</keyword>
<proteinExistence type="predicted"/>
<gene>
    <name evidence="10" type="ORF">CAOG_003581</name>
</gene>
<dbReference type="STRING" id="595528.A0A0D2X2J4"/>